<accession>A0A9Q3UKX1</accession>
<dbReference type="AlphaFoldDB" id="A0A9Q3UKX1"/>
<comment type="subcellular location">
    <subcellularLocation>
        <location evidence="6">Cell membrane</location>
        <topology evidence="6">Multi-pass membrane protein</topology>
    </subcellularLocation>
    <subcellularLocation>
        <location evidence="1">Membrane</location>
        <topology evidence="1">Multi-pass membrane protein</topology>
    </subcellularLocation>
</comment>
<dbReference type="RefSeq" id="WP_204431650.1">
    <property type="nucleotide sequence ID" value="NZ_ARXL01000063.1"/>
</dbReference>
<evidence type="ECO:0000256" key="5">
    <source>
        <dbReference type="ARBA" id="ARBA00023136"/>
    </source>
</evidence>
<evidence type="ECO:0000313" key="7">
    <source>
        <dbReference type="EMBL" id="MCC4308877.1"/>
    </source>
</evidence>
<keyword evidence="5 6" id="KW-0472">Membrane</keyword>
<dbReference type="InterPro" id="IPR002781">
    <property type="entry name" value="TM_pro_TauE-like"/>
</dbReference>
<keyword evidence="4 6" id="KW-1133">Transmembrane helix</keyword>
<feature type="transmembrane region" description="Helical" evidence="6">
    <location>
        <begin position="247"/>
        <end position="264"/>
    </location>
</feature>
<feature type="transmembrane region" description="Helical" evidence="6">
    <location>
        <begin position="105"/>
        <end position="124"/>
    </location>
</feature>
<dbReference type="Pfam" id="PF01925">
    <property type="entry name" value="TauE"/>
    <property type="match status" value="1"/>
</dbReference>
<proteinExistence type="inferred from homology"/>
<organism evidence="7 8">
    <name type="scientific">Alloalcanivorax marinus</name>
    <dbReference type="NCBI Taxonomy" id="1177169"/>
    <lineage>
        <taxon>Bacteria</taxon>
        <taxon>Pseudomonadati</taxon>
        <taxon>Pseudomonadota</taxon>
        <taxon>Gammaproteobacteria</taxon>
        <taxon>Oceanospirillales</taxon>
        <taxon>Alcanivoracaceae</taxon>
        <taxon>Alloalcanivorax</taxon>
    </lineage>
</organism>
<name>A0A9Q3UKX1_9GAMM</name>
<evidence type="ECO:0000256" key="2">
    <source>
        <dbReference type="ARBA" id="ARBA00009142"/>
    </source>
</evidence>
<keyword evidence="8" id="KW-1185">Reference proteome</keyword>
<dbReference type="PANTHER" id="PTHR43483:SF3">
    <property type="entry name" value="MEMBRANE TRANSPORTER PROTEIN HI_0806-RELATED"/>
    <property type="match status" value="1"/>
</dbReference>
<comment type="caution">
    <text evidence="7">The sequence shown here is derived from an EMBL/GenBank/DDBJ whole genome shotgun (WGS) entry which is preliminary data.</text>
</comment>
<evidence type="ECO:0000256" key="3">
    <source>
        <dbReference type="ARBA" id="ARBA00022692"/>
    </source>
</evidence>
<keyword evidence="3 6" id="KW-0812">Transmembrane</keyword>
<comment type="similarity">
    <text evidence="2 6">Belongs to the 4-toluene sulfonate uptake permease (TSUP) (TC 2.A.102) family.</text>
</comment>
<evidence type="ECO:0000256" key="4">
    <source>
        <dbReference type="ARBA" id="ARBA00022989"/>
    </source>
</evidence>
<feature type="transmembrane region" description="Helical" evidence="6">
    <location>
        <begin position="180"/>
        <end position="204"/>
    </location>
</feature>
<feature type="transmembrane region" description="Helical" evidence="6">
    <location>
        <begin position="216"/>
        <end position="235"/>
    </location>
</feature>
<dbReference type="GO" id="GO:0005886">
    <property type="term" value="C:plasma membrane"/>
    <property type="evidence" value="ECO:0007669"/>
    <property type="project" value="UniProtKB-SubCell"/>
</dbReference>
<evidence type="ECO:0000313" key="8">
    <source>
        <dbReference type="Proteomes" id="UP001108027"/>
    </source>
</evidence>
<dbReference type="PANTHER" id="PTHR43483">
    <property type="entry name" value="MEMBRANE TRANSPORTER PROTEIN HI_0806-RELATED"/>
    <property type="match status" value="1"/>
</dbReference>
<dbReference type="Proteomes" id="UP001108027">
    <property type="component" value="Unassembled WGS sequence"/>
</dbReference>
<protein>
    <recommendedName>
        <fullName evidence="6">Probable membrane transporter protein</fullName>
    </recommendedName>
</protein>
<reference evidence="7" key="1">
    <citation type="submission" date="2021-10" db="EMBL/GenBank/DDBJ databases">
        <title>The diversity and Nitrogen Metabolism of Culturable Nitrate-Utilizing Bacteria Within the Oxygen Minimum Zone of the Changjiang (Yangtze River)Estuary.</title>
        <authorList>
            <person name="Zhang D."/>
            <person name="Zheng J."/>
            <person name="Liu S."/>
            <person name="He W."/>
        </authorList>
    </citation>
    <scope>NUCLEOTIDE SEQUENCE</scope>
    <source>
        <strain evidence="7">FXH-223</strain>
    </source>
</reference>
<dbReference type="EMBL" id="JAJGNA010000010">
    <property type="protein sequence ID" value="MCC4308877.1"/>
    <property type="molecule type" value="Genomic_DNA"/>
</dbReference>
<evidence type="ECO:0000256" key="1">
    <source>
        <dbReference type="ARBA" id="ARBA00004141"/>
    </source>
</evidence>
<keyword evidence="6" id="KW-1003">Cell membrane</keyword>
<sequence length="265" mass="26998">MTLVLICALIGVVAGLMGGTLGLGGGVVIVPPLIYLFHGMGVDDAVVAQMAVGTSLATIIVTSASSVHAHHRAGYVLWPVAGRLTVGIVVGALLGAVIADRLSGVALTRLFGFFAIAIALQMLLRRPGRAVEDGPTRLPGSAGLAGTGGVIGTFSSLFGIGGGSLTVPFLSWCRLPMQNAVAISAACGLPIALAGSLGFVVTGWGRPELPAWTLGYVYLPAALAIVVTSYPMAKVGARLSHRVPSAILRRIFAIFLIGIGLELIL</sequence>
<gene>
    <name evidence="7" type="ORF">LL252_09880</name>
</gene>
<evidence type="ECO:0000256" key="6">
    <source>
        <dbReference type="RuleBase" id="RU363041"/>
    </source>
</evidence>
<feature type="transmembrane region" description="Helical" evidence="6">
    <location>
        <begin position="76"/>
        <end position="99"/>
    </location>
</feature>